<organism evidence="1 2">
    <name type="scientific">Blattamonas nauphoetae</name>
    <dbReference type="NCBI Taxonomy" id="2049346"/>
    <lineage>
        <taxon>Eukaryota</taxon>
        <taxon>Metamonada</taxon>
        <taxon>Preaxostyla</taxon>
        <taxon>Oxymonadida</taxon>
        <taxon>Blattamonas</taxon>
    </lineage>
</organism>
<reference evidence="1 2" key="1">
    <citation type="journal article" date="2022" name="bioRxiv">
        <title>Genomics of Preaxostyla Flagellates Illuminates Evolutionary Transitions and the Path Towards Mitochondrial Loss.</title>
        <authorList>
            <person name="Novak L.V.F."/>
            <person name="Treitli S.C."/>
            <person name="Pyrih J."/>
            <person name="Halakuc P."/>
            <person name="Pipaliya S.V."/>
            <person name="Vacek V."/>
            <person name="Brzon O."/>
            <person name="Soukal P."/>
            <person name="Eme L."/>
            <person name="Dacks J.B."/>
            <person name="Karnkowska A."/>
            <person name="Elias M."/>
            <person name="Hampl V."/>
        </authorList>
    </citation>
    <scope>NUCLEOTIDE SEQUENCE [LARGE SCALE GENOMIC DNA]</scope>
    <source>
        <strain evidence="1">NAU3</strain>
        <tissue evidence="1">Gut</tissue>
    </source>
</reference>
<sequence length="106" mass="12129">MGSGRSDCSSTDRLLFGRINPFSPSCFSCDLVLLLTLRIPLFLSMFFPSAVHRVLLSNLQTHHYNILLRLSEHGIPRTLRSALLQLRHVRRAHPPQLLLERPNTPF</sequence>
<accession>A0ABQ9XD76</accession>
<protein>
    <submittedName>
        <fullName evidence="1">Uncharacterized protein</fullName>
    </submittedName>
</protein>
<gene>
    <name evidence="1" type="ORF">BLNAU_15896</name>
</gene>
<comment type="caution">
    <text evidence="1">The sequence shown here is derived from an EMBL/GenBank/DDBJ whole genome shotgun (WGS) entry which is preliminary data.</text>
</comment>
<keyword evidence="2" id="KW-1185">Reference proteome</keyword>
<name>A0ABQ9XD76_9EUKA</name>
<dbReference type="EMBL" id="JARBJD010000161">
    <property type="protein sequence ID" value="KAK2949170.1"/>
    <property type="molecule type" value="Genomic_DNA"/>
</dbReference>
<proteinExistence type="predicted"/>
<evidence type="ECO:0000313" key="1">
    <source>
        <dbReference type="EMBL" id="KAK2949170.1"/>
    </source>
</evidence>
<evidence type="ECO:0000313" key="2">
    <source>
        <dbReference type="Proteomes" id="UP001281761"/>
    </source>
</evidence>
<dbReference type="Proteomes" id="UP001281761">
    <property type="component" value="Unassembled WGS sequence"/>
</dbReference>